<dbReference type="InterPro" id="IPR055288">
    <property type="entry name" value="NALCN_aux_factor_1/2"/>
</dbReference>
<evidence type="ECO:0000313" key="10">
    <source>
        <dbReference type="EMBL" id="GFN74159.1"/>
    </source>
</evidence>
<evidence type="ECO:0000256" key="6">
    <source>
        <dbReference type="ARBA" id="ARBA00029445"/>
    </source>
</evidence>
<evidence type="ECO:0000256" key="9">
    <source>
        <dbReference type="SAM" id="SignalP"/>
    </source>
</evidence>
<keyword evidence="2 8" id="KW-0812">Transmembrane</keyword>
<keyword evidence="4 8" id="KW-0472">Membrane</keyword>
<dbReference type="EMBL" id="BLXT01000055">
    <property type="protein sequence ID" value="GFN74159.1"/>
    <property type="molecule type" value="Genomic_DNA"/>
</dbReference>
<dbReference type="Proteomes" id="UP000735302">
    <property type="component" value="Unassembled WGS sequence"/>
</dbReference>
<keyword evidence="3 8" id="KW-1133">Transmembrane helix</keyword>
<proteinExistence type="inferred from homology"/>
<feature type="region of interest" description="Disordered" evidence="7">
    <location>
        <begin position="600"/>
        <end position="636"/>
    </location>
</feature>
<feature type="compositionally biased region" description="Polar residues" evidence="7">
    <location>
        <begin position="55"/>
        <end position="75"/>
    </location>
</feature>
<feature type="region of interest" description="Disordered" evidence="7">
    <location>
        <begin position="53"/>
        <end position="128"/>
    </location>
</feature>
<protein>
    <recommendedName>
        <fullName evidence="12">FZ domain-containing protein</fullName>
    </recommendedName>
</protein>
<feature type="compositionally biased region" description="Low complexity" evidence="7">
    <location>
        <begin position="625"/>
        <end position="636"/>
    </location>
</feature>
<dbReference type="PANTHER" id="PTHR15819:SF11">
    <property type="entry name" value="MID1, ISOFORM A"/>
    <property type="match status" value="1"/>
</dbReference>
<comment type="subcellular location">
    <subcellularLocation>
        <location evidence="1">Membrane</location>
        <topology evidence="1">Multi-pass membrane protein</topology>
    </subcellularLocation>
</comment>
<evidence type="ECO:0000256" key="3">
    <source>
        <dbReference type="ARBA" id="ARBA00022989"/>
    </source>
</evidence>
<evidence type="ECO:0000256" key="2">
    <source>
        <dbReference type="ARBA" id="ARBA00022692"/>
    </source>
</evidence>
<comment type="caution">
    <text evidence="10">The sequence shown here is derived from an EMBL/GenBank/DDBJ whole genome shotgun (WGS) entry which is preliminary data.</text>
</comment>
<evidence type="ECO:0000256" key="8">
    <source>
        <dbReference type="SAM" id="Phobius"/>
    </source>
</evidence>
<keyword evidence="5" id="KW-0325">Glycoprotein</keyword>
<keyword evidence="9" id="KW-0732">Signal</keyword>
<feature type="chain" id="PRO_5043495251" description="FZ domain-containing protein" evidence="9">
    <location>
        <begin position="17"/>
        <end position="718"/>
    </location>
</feature>
<dbReference type="GO" id="GO:0098703">
    <property type="term" value="P:calcium ion import across plasma membrane"/>
    <property type="evidence" value="ECO:0007669"/>
    <property type="project" value="TreeGrafter"/>
</dbReference>
<feature type="transmembrane region" description="Helical" evidence="8">
    <location>
        <begin position="650"/>
        <end position="671"/>
    </location>
</feature>
<evidence type="ECO:0000313" key="11">
    <source>
        <dbReference type="Proteomes" id="UP000735302"/>
    </source>
</evidence>
<feature type="compositionally biased region" description="Basic and acidic residues" evidence="7">
    <location>
        <begin position="76"/>
        <end position="87"/>
    </location>
</feature>
<feature type="signal peptide" evidence="9">
    <location>
        <begin position="1"/>
        <end position="16"/>
    </location>
</feature>
<feature type="transmembrane region" description="Helical" evidence="8">
    <location>
        <begin position="691"/>
        <end position="713"/>
    </location>
</feature>
<organism evidence="10 11">
    <name type="scientific">Plakobranchus ocellatus</name>
    <dbReference type="NCBI Taxonomy" id="259542"/>
    <lineage>
        <taxon>Eukaryota</taxon>
        <taxon>Metazoa</taxon>
        <taxon>Spiralia</taxon>
        <taxon>Lophotrochozoa</taxon>
        <taxon>Mollusca</taxon>
        <taxon>Gastropoda</taxon>
        <taxon>Heterobranchia</taxon>
        <taxon>Euthyneura</taxon>
        <taxon>Panpulmonata</taxon>
        <taxon>Sacoglossa</taxon>
        <taxon>Placobranchoidea</taxon>
        <taxon>Plakobranchidae</taxon>
        <taxon>Plakobranchus</taxon>
    </lineage>
</organism>
<evidence type="ECO:0000256" key="4">
    <source>
        <dbReference type="ARBA" id="ARBA00023136"/>
    </source>
</evidence>
<evidence type="ECO:0000256" key="7">
    <source>
        <dbReference type="SAM" id="MobiDB-lite"/>
    </source>
</evidence>
<sequence>MVLSLLLGDGLLPILAAKYKAELAVYSGSAATDMGSSNSYENRRGQRINRIGSLHSPNAQSFNSPSDSVKNPKSLSTDRTKNDEKARGSTSNYHRTKMTLERHPRRGVEREGMNRGGSSTRTYSSKTGINNQLADHPIHPHQGSKGFTVVRRNEKANGKKELGKSYLTHSNVGSDLAASISKTPASSQASLPSPPISMLSSFSSLSMNSLPSIPLSSSSLRSSLKSMSSPSILSASPLSAASAFSASLSSDQSSSDKNIISQSKNKYHVYYNNYHQQQHRLHSLEHDRSLHHSLFTPSVNNLDIHTRNYNLSISENKQTHNRQTKRNSQHHIAQKVPELNEHPGHRKPLIVTDSVHPTDTDGTNCPQADELTNETLNSTCWVLQKEKRCLLLDSQLVDLVCDTLQAPECFSVIEKTHLRFCSNYNAASVSCFFHPNAQANRNCDLGDCKSYLTQVIESDRQAEINYKGFLDLIDRYDCSQTYSVKWTCEHCKQAYKDWLCANTISFYTNRVKIPPCSEFCSHVEEMCPFFRPKIDTHAGDPGFICKDPEINLPTAADLPGHECYSPCHIRASNDNLTSNKCPILTGRNCSSTKDCKTVQELEGEDSLSTTSHRDQDSSTMLSFLNNGSSPGSSNSTSGVARTMLSVKIQLFDSIFSVSPLVLVTLITHLMLNPSFPSMSPHTLQQQDYKLFYVLLLTFIASYWLPVMLIQTGAQILMR</sequence>
<evidence type="ECO:0008006" key="12">
    <source>
        <dbReference type="Google" id="ProtNLM"/>
    </source>
</evidence>
<gene>
    <name evidence="10" type="ORF">PoB_000066500</name>
</gene>
<dbReference type="AlphaFoldDB" id="A0AAV3XTV0"/>
<dbReference type="GO" id="GO:0015275">
    <property type="term" value="F:stretch-activated, monoatomic cation-selective, calcium channel activity"/>
    <property type="evidence" value="ECO:0007669"/>
    <property type="project" value="TreeGrafter"/>
</dbReference>
<feature type="compositionally biased region" description="Polar residues" evidence="7">
    <location>
        <begin position="116"/>
        <end position="128"/>
    </location>
</feature>
<accession>A0AAV3XTV0</accession>
<name>A0AAV3XTV0_9GAST</name>
<reference evidence="10 11" key="1">
    <citation type="journal article" date="2021" name="Elife">
        <title>Chloroplast acquisition without the gene transfer in kleptoplastic sea slugs, Plakobranchus ocellatus.</title>
        <authorList>
            <person name="Maeda T."/>
            <person name="Takahashi S."/>
            <person name="Yoshida T."/>
            <person name="Shimamura S."/>
            <person name="Takaki Y."/>
            <person name="Nagai Y."/>
            <person name="Toyoda A."/>
            <person name="Suzuki Y."/>
            <person name="Arimoto A."/>
            <person name="Ishii H."/>
            <person name="Satoh N."/>
            <person name="Nishiyama T."/>
            <person name="Hasebe M."/>
            <person name="Maruyama T."/>
            <person name="Minagawa J."/>
            <person name="Obokata J."/>
            <person name="Shigenobu S."/>
        </authorList>
    </citation>
    <scope>NUCLEOTIDE SEQUENCE [LARGE SCALE GENOMIC DNA]</scope>
</reference>
<feature type="compositionally biased region" description="Basic and acidic residues" evidence="7">
    <location>
        <begin position="98"/>
        <end position="113"/>
    </location>
</feature>
<dbReference type="PANTHER" id="PTHR15819">
    <property type="entry name" value="TRANSMEMBRANE PROTEIN FAM155"/>
    <property type="match status" value="1"/>
</dbReference>
<keyword evidence="11" id="KW-1185">Reference proteome</keyword>
<dbReference type="GO" id="GO:0005886">
    <property type="term" value="C:plasma membrane"/>
    <property type="evidence" value="ECO:0007669"/>
    <property type="project" value="TreeGrafter"/>
</dbReference>
<comment type="similarity">
    <text evidence="6">Belongs to the NALF family.</text>
</comment>
<evidence type="ECO:0000256" key="1">
    <source>
        <dbReference type="ARBA" id="ARBA00004141"/>
    </source>
</evidence>
<evidence type="ECO:0000256" key="5">
    <source>
        <dbReference type="ARBA" id="ARBA00023180"/>
    </source>
</evidence>